<proteinExistence type="predicted"/>
<comment type="caution">
    <text evidence="1">The sequence shown here is derived from an EMBL/GenBank/DDBJ whole genome shotgun (WGS) entry which is preliminary data.</text>
</comment>
<name>A0A9Q1GUQ0_9CARY</name>
<dbReference type="AlphaFoldDB" id="A0A9Q1GUQ0"/>
<evidence type="ECO:0000313" key="1">
    <source>
        <dbReference type="EMBL" id="KAJ8426970.1"/>
    </source>
</evidence>
<dbReference type="EMBL" id="JAKOGI010001208">
    <property type="protein sequence ID" value="KAJ8426970.1"/>
    <property type="molecule type" value="Genomic_DNA"/>
</dbReference>
<sequence>MEANETVLQEEFEMIENMGMNLTFIEPISHGGELIQCIDKIDIEFEINMFCTWCEPPTPGDGRICKNDCRKGLGKRYGLLDGVSYTLERDEAMRHRVVYFHKNSMILKSWIAGQTVRKDDIASLPIWFWSSQDLSKIGSLLGSPLAADKVTKEKTMLRHARILVDMKLNGAFLELVTFVDEKGLVIE</sequence>
<dbReference type="Proteomes" id="UP001153076">
    <property type="component" value="Unassembled WGS sequence"/>
</dbReference>
<protein>
    <recommendedName>
        <fullName evidence="3">DUF4283 domain-containing protein</fullName>
    </recommendedName>
</protein>
<evidence type="ECO:0000313" key="2">
    <source>
        <dbReference type="Proteomes" id="UP001153076"/>
    </source>
</evidence>
<evidence type="ECO:0008006" key="3">
    <source>
        <dbReference type="Google" id="ProtNLM"/>
    </source>
</evidence>
<accession>A0A9Q1GUQ0</accession>
<dbReference type="OrthoDB" id="425619at2759"/>
<organism evidence="1 2">
    <name type="scientific">Carnegiea gigantea</name>
    <dbReference type="NCBI Taxonomy" id="171969"/>
    <lineage>
        <taxon>Eukaryota</taxon>
        <taxon>Viridiplantae</taxon>
        <taxon>Streptophyta</taxon>
        <taxon>Embryophyta</taxon>
        <taxon>Tracheophyta</taxon>
        <taxon>Spermatophyta</taxon>
        <taxon>Magnoliopsida</taxon>
        <taxon>eudicotyledons</taxon>
        <taxon>Gunneridae</taxon>
        <taxon>Pentapetalae</taxon>
        <taxon>Caryophyllales</taxon>
        <taxon>Cactineae</taxon>
        <taxon>Cactaceae</taxon>
        <taxon>Cactoideae</taxon>
        <taxon>Echinocereeae</taxon>
        <taxon>Carnegiea</taxon>
    </lineage>
</organism>
<reference evidence="1" key="1">
    <citation type="submission" date="2022-04" db="EMBL/GenBank/DDBJ databases">
        <title>Carnegiea gigantea Genome sequencing and assembly v2.</title>
        <authorList>
            <person name="Copetti D."/>
            <person name="Sanderson M.J."/>
            <person name="Burquez A."/>
            <person name="Wojciechowski M.F."/>
        </authorList>
    </citation>
    <scope>NUCLEOTIDE SEQUENCE</scope>
    <source>
        <strain evidence="1">SGP5-SGP5p</strain>
        <tissue evidence="1">Aerial part</tissue>
    </source>
</reference>
<keyword evidence="2" id="KW-1185">Reference proteome</keyword>
<gene>
    <name evidence="1" type="ORF">Cgig2_010201</name>
</gene>
<dbReference type="PANTHER" id="PTHR33233">
    <property type="entry name" value="ENDONUCLEASE/EXONUCLEASE/PHOSPHATASE"/>
    <property type="match status" value="1"/>
</dbReference>
<dbReference type="PANTHER" id="PTHR33233:SF17">
    <property type="entry name" value="DUF4283 DOMAIN-CONTAINING PROTEIN"/>
    <property type="match status" value="1"/>
</dbReference>